<proteinExistence type="predicted"/>
<feature type="compositionally biased region" description="Basic and acidic residues" evidence="1">
    <location>
        <begin position="129"/>
        <end position="142"/>
    </location>
</feature>
<organism evidence="2 3">
    <name type="scientific">Haematospirillum jordaniae</name>
    <dbReference type="NCBI Taxonomy" id="1549855"/>
    <lineage>
        <taxon>Bacteria</taxon>
        <taxon>Pseudomonadati</taxon>
        <taxon>Pseudomonadota</taxon>
        <taxon>Alphaproteobacteria</taxon>
        <taxon>Rhodospirillales</taxon>
        <taxon>Novispirillaceae</taxon>
        <taxon>Haematospirillum</taxon>
    </lineage>
</organism>
<evidence type="ECO:0000313" key="3">
    <source>
        <dbReference type="Proteomes" id="UP000076066"/>
    </source>
</evidence>
<feature type="region of interest" description="Disordered" evidence="1">
    <location>
        <begin position="129"/>
        <end position="152"/>
    </location>
</feature>
<keyword evidence="3" id="KW-1185">Reference proteome</keyword>
<dbReference type="KEGG" id="hjo:AY555_00080"/>
<sequence>MTAPHRPPVPGIPDSAVLRQELRRIGDILFRARSSISDGTLPRLGDLERMIRTACTSIHLMTKDDARGLRPMMEALFYDLDALETEMRNRFGDLALRPSIQPGNEPTQSVTVGAAYRHAQKLHIPPLGEEHHQSDTVTHRQSDPAPHPTRSV</sequence>
<reference evidence="2 3" key="1">
    <citation type="submission" date="2016-02" db="EMBL/GenBank/DDBJ databases">
        <title>Complete Genome of H5569, the type strain of the newly described species Haematospirillium jordaniae.</title>
        <authorList>
            <person name="Nicholson A.C."/>
            <person name="Humrighouse B.W."/>
            <person name="Loparov V."/>
            <person name="McQuiston J.R."/>
        </authorList>
    </citation>
    <scope>NUCLEOTIDE SEQUENCE [LARGE SCALE GENOMIC DNA]</scope>
    <source>
        <strain evidence="2 3">H5569</strain>
    </source>
</reference>
<protein>
    <submittedName>
        <fullName evidence="2">Uncharacterized protein</fullName>
    </submittedName>
</protein>
<evidence type="ECO:0000313" key="2">
    <source>
        <dbReference type="EMBL" id="AMW33827.1"/>
    </source>
</evidence>
<dbReference type="GeneID" id="53315561"/>
<evidence type="ECO:0000256" key="1">
    <source>
        <dbReference type="SAM" id="MobiDB-lite"/>
    </source>
</evidence>
<gene>
    <name evidence="2" type="ORF">AY555_00080</name>
</gene>
<dbReference type="RefSeq" id="WP_066131767.1">
    <property type="nucleotide sequence ID" value="NZ_CP014525.1"/>
</dbReference>
<dbReference type="OrthoDB" id="9955564at2"/>
<dbReference type="Proteomes" id="UP000076066">
    <property type="component" value="Chromosome"/>
</dbReference>
<name>A0A143DAT3_9PROT</name>
<dbReference type="AlphaFoldDB" id="A0A143DAT3"/>
<dbReference type="STRING" id="1549855.AY555_00080"/>
<dbReference type="EMBL" id="CP014525">
    <property type="protein sequence ID" value="AMW33827.1"/>
    <property type="molecule type" value="Genomic_DNA"/>
</dbReference>
<accession>A0A143DAT3</accession>